<organism evidence="2 3">
    <name type="scientific">Daphnia magna</name>
    <dbReference type="NCBI Taxonomy" id="35525"/>
    <lineage>
        <taxon>Eukaryota</taxon>
        <taxon>Metazoa</taxon>
        <taxon>Ecdysozoa</taxon>
        <taxon>Arthropoda</taxon>
        <taxon>Crustacea</taxon>
        <taxon>Branchiopoda</taxon>
        <taxon>Diplostraca</taxon>
        <taxon>Cladocera</taxon>
        <taxon>Anomopoda</taxon>
        <taxon>Daphniidae</taxon>
        <taxon>Daphnia</taxon>
    </lineage>
</organism>
<evidence type="ECO:0000313" key="2">
    <source>
        <dbReference type="EMBL" id="KAK4004758.1"/>
    </source>
</evidence>
<evidence type="ECO:0000256" key="1">
    <source>
        <dbReference type="SAM" id="MobiDB-lite"/>
    </source>
</evidence>
<dbReference type="EMBL" id="JAOYFB010000001">
    <property type="protein sequence ID" value="KAK4004758.1"/>
    <property type="molecule type" value="Genomic_DNA"/>
</dbReference>
<protein>
    <submittedName>
        <fullName evidence="2">Uncharacterized protein</fullName>
    </submittedName>
</protein>
<sequence>MELTDGSSGILEQSPYKASSTVDRRKTTWYINENDKWVDSFGLCHRLRVRLLPKTLPRSPDKREPQSSRSNASRRDWRGFLFRNEETKANSLVSHKMQSPNEEGKQINVTNKFAFIALVTPPTIAVPHC</sequence>
<proteinExistence type="predicted"/>
<reference evidence="2 3" key="1">
    <citation type="journal article" date="2023" name="Nucleic Acids Res.">
        <title>The hologenome of Daphnia magna reveals possible DNA methylation and microbiome-mediated evolution of the host genome.</title>
        <authorList>
            <person name="Chaturvedi A."/>
            <person name="Li X."/>
            <person name="Dhandapani V."/>
            <person name="Marshall H."/>
            <person name="Kissane S."/>
            <person name="Cuenca-Cambronero M."/>
            <person name="Asole G."/>
            <person name="Calvet F."/>
            <person name="Ruiz-Romero M."/>
            <person name="Marangio P."/>
            <person name="Guigo R."/>
            <person name="Rago D."/>
            <person name="Mirbahai L."/>
            <person name="Eastwood N."/>
            <person name="Colbourne J.K."/>
            <person name="Zhou J."/>
            <person name="Mallon E."/>
            <person name="Orsini L."/>
        </authorList>
    </citation>
    <scope>NUCLEOTIDE SEQUENCE [LARGE SCALE GENOMIC DNA]</scope>
    <source>
        <strain evidence="2">LRV0_1</strain>
    </source>
</reference>
<accession>A0ABQ9YWA7</accession>
<name>A0ABQ9YWA7_9CRUS</name>
<evidence type="ECO:0000313" key="3">
    <source>
        <dbReference type="Proteomes" id="UP001234178"/>
    </source>
</evidence>
<feature type="region of interest" description="Disordered" evidence="1">
    <location>
        <begin position="54"/>
        <end position="78"/>
    </location>
</feature>
<dbReference type="Proteomes" id="UP001234178">
    <property type="component" value="Unassembled WGS sequence"/>
</dbReference>
<comment type="caution">
    <text evidence="2">The sequence shown here is derived from an EMBL/GenBank/DDBJ whole genome shotgun (WGS) entry which is preliminary data.</text>
</comment>
<keyword evidence="3" id="KW-1185">Reference proteome</keyword>
<gene>
    <name evidence="2" type="ORF">OUZ56_006483</name>
</gene>